<sequence length="85" mass="9931">MSISCGYNRGECQWKAKIGMQSTWLLLSDLMEQMMSMTRRADCPQGLWIKCIEEHKLEEQYPVYPAPKARLHQLEKAKGRQEEGK</sequence>
<name>A0AAD6RJ06_9ROSI</name>
<dbReference type="AlphaFoldDB" id="A0AAD6RJ06"/>
<reference evidence="1" key="1">
    <citation type="journal article" date="2023" name="Mol. Ecol. Resour.">
        <title>Chromosome-level genome assembly of a triploid poplar Populus alba 'Berolinensis'.</title>
        <authorList>
            <person name="Chen S."/>
            <person name="Yu Y."/>
            <person name="Wang X."/>
            <person name="Wang S."/>
            <person name="Zhang T."/>
            <person name="Zhou Y."/>
            <person name="He R."/>
            <person name="Meng N."/>
            <person name="Wang Y."/>
            <person name="Liu W."/>
            <person name="Liu Z."/>
            <person name="Liu J."/>
            <person name="Guo Q."/>
            <person name="Huang H."/>
            <person name="Sederoff R.R."/>
            <person name="Wang G."/>
            <person name="Qu G."/>
            <person name="Chen S."/>
        </authorList>
    </citation>
    <scope>NUCLEOTIDE SEQUENCE</scope>
    <source>
        <strain evidence="1">SC-2020</strain>
    </source>
</reference>
<organism evidence="1 2">
    <name type="scientific">Populus alba x Populus x berolinensis</name>
    <dbReference type="NCBI Taxonomy" id="444605"/>
    <lineage>
        <taxon>Eukaryota</taxon>
        <taxon>Viridiplantae</taxon>
        <taxon>Streptophyta</taxon>
        <taxon>Embryophyta</taxon>
        <taxon>Tracheophyta</taxon>
        <taxon>Spermatophyta</taxon>
        <taxon>Magnoliopsida</taxon>
        <taxon>eudicotyledons</taxon>
        <taxon>Gunneridae</taxon>
        <taxon>Pentapetalae</taxon>
        <taxon>rosids</taxon>
        <taxon>fabids</taxon>
        <taxon>Malpighiales</taxon>
        <taxon>Salicaceae</taxon>
        <taxon>Saliceae</taxon>
        <taxon>Populus</taxon>
    </lineage>
</organism>
<protein>
    <submittedName>
        <fullName evidence="1">Uncharacterized protein</fullName>
    </submittedName>
</protein>
<dbReference type="Proteomes" id="UP001164929">
    <property type="component" value="Chromosome 2"/>
</dbReference>
<evidence type="ECO:0000313" key="2">
    <source>
        <dbReference type="Proteomes" id="UP001164929"/>
    </source>
</evidence>
<keyword evidence="2" id="KW-1185">Reference proteome</keyword>
<gene>
    <name evidence="1" type="ORF">NC653_007696</name>
</gene>
<proteinExistence type="predicted"/>
<dbReference type="EMBL" id="JAQIZT010000002">
    <property type="protein sequence ID" value="KAJ7009132.1"/>
    <property type="molecule type" value="Genomic_DNA"/>
</dbReference>
<accession>A0AAD6RJ06</accession>
<comment type="caution">
    <text evidence="1">The sequence shown here is derived from an EMBL/GenBank/DDBJ whole genome shotgun (WGS) entry which is preliminary data.</text>
</comment>
<evidence type="ECO:0000313" key="1">
    <source>
        <dbReference type="EMBL" id="KAJ7009132.1"/>
    </source>
</evidence>